<gene>
    <name evidence="2" type="ORF">ACFP50_27115</name>
</gene>
<accession>A0ABW1M5F9</accession>
<comment type="caution">
    <text evidence="2">The sequence shown here is derived from an EMBL/GenBank/DDBJ whole genome shotgun (WGS) entry which is preliminary data.</text>
</comment>
<evidence type="ECO:0000313" key="2">
    <source>
        <dbReference type="EMBL" id="MFC6058960.1"/>
    </source>
</evidence>
<dbReference type="Proteomes" id="UP001596242">
    <property type="component" value="Unassembled WGS sequence"/>
</dbReference>
<feature type="compositionally biased region" description="Low complexity" evidence="1">
    <location>
        <begin position="43"/>
        <end position="77"/>
    </location>
</feature>
<reference evidence="3" key="1">
    <citation type="journal article" date="2019" name="Int. J. Syst. Evol. Microbiol.">
        <title>The Global Catalogue of Microorganisms (GCM) 10K type strain sequencing project: providing services to taxonomists for standard genome sequencing and annotation.</title>
        <authorList>
            <consortium name="The Broad Institute Genomics Platform"/>
            <consortium name="The Broad Institute Genome Sequencing Center for Infectious Disease"/>
            <person name="Wu L."/>
            <person name="Ma J."/>
        </authorList>
    </citation>
    <scope>NUCLEOTIDE SEQUENCE [LARGE SCALE GENOMIC DNA]</scope>
    <source>
        <strain evidence="3">JCM 12763</strain>
    </source>
</reference>
<organism evidence="2 3">
    <name type="scientific">Streptomyces pratens</name>
    <dbReference type="NCBI Taxonomy" id="887456"/>
    <lineage>
        <taxon>Bacteria</taxon>
        <taxon>Bacillati</taxon>
        <taxon>Actinomycetota</taxon>
        <taxon>Actinomycetes</taxon>
        <taxon>Kitasatosporales</taxon>
        <taxon>Streptomycetaceae</taxon>
        <taxon>Streptomyces</taxon>
    </lineage>
</organism>
<feature type="compositionally biased region" description="Acidic residues" evidence="1">
    <location>
        <begin position="78"/>
        <end position="93"/>
    </location>
</feature>
<protein>
    <submittedName>
        <fullName evidence="2">Two-component sensor histidine kinase</fullName>
    </submittedName>
</protein>
<feature type="compositionally biased region" description="Pro residues" evidence="1">
    <location>
        <begin position="1"/>
        <end position="11"/>
    </location>
</feature>
<evidence type="ECO:0000256" key="1">
    <source>
        <dbReference type="SAM" id="MobiDB-lite"/>
    </source>
</evidence>
<sequence>NRATLPAPPPGTEGAARAARDPLGPLSAAVTPTADPTALPGNGARVVSRPAAGAPPRGEAAGPAVEGAAPADAGVDAGDVDELDGLDDVDGLEGLDGFGDRQGEASRGR</sequence>
<dbReference type="GO" id="GO:0016301">
    <property type="term" value="F:kinase activity"/>
    <property type="evidence" value="ECO:0007669"/>
    <property type="project" value="UniProtKB-KW"/>
</dbReference>
<feature type="region of interest" description="Disordered" evidence="1">
    <location>
        <begin position="1"/>
        <end position="109"/>
    </location>
</feature>
<name>A0ABW1M5F9_9ACTN</name>
<proteinExistence type="predicted"/>
<evidence type="ECO:0000313" key="3">
    <source>
        <dbReference type="Proteomes" id="UP001596242"/>
    </source>
</evidence>
<feature type="compositionally biased region" description="Basic and acidic residues" evidence="1">
    <location>
        <begin position="98"/>
        <end position="109"/>
    </location>
</feature>
<keyword evidence="3" id="KW-1185">Reference proteome</keyword>
<keyword evidence="2" id="KW-0808">Transferase</keyword>
<feature type="non-terminal residue" evidence="2">
    <location>
        <position position="1"/>
    </location>
</feature>
<dbReference type="EMBL" id="JBHSPT010000067">
    <property type="protein sequence ID" value="MFC6058960.1"/>
    <property type="molecule type" value="Genomic_DNA"/>
</dbReference>
<keyword evidence="2" id="KW-0418">Kinase</keyword>